<evidence type="ECO:0000313" key="2">
    <source>
        <dbReference type="EMBL" id="QJA99864.1"/>
    </source>
</evidence>
<reference evidence="4" key="1">
    <citation type="submission" date="2020-03" db="EMBL/GenBank/DDBJ databases">
        <title>The deep terrestrial virosphere.</title>
        <authorList>
            <person name="Holmfeldt K."/>
            <person name="Nilsson E."/>
            <person name="Simone D."/>
            <person name="Lopez-Fernandez M."/>
            <person name="Wu X."/>
            <person name="de Brujin I."/>
            <person name="Lundin D."/>
            <person name="Andersson A."/>
            <person name="Bertilsson S."/>
            <person name="Dopson M."/>
        </authorList>
    </citation>
    <scope>NUCLEOTIDE SEQUENCE</scope>
    <source>
        <strain evidence="2">MM171A00816</strain>
        <strain evidence="3">MM171B00332</strain>
        <strain evidence="1">MM415B00738</strain>
        <strain evidence="4">TM448B01181</strain>
    </source>
</reference>
<proteinExistence type="predicted"/>
<dbReference type="EMBL" id="MT143880">
    <property type="protein sequence ID" value="QJB04355.1"/>
    <property type="molecule type" value="Genomic_DNA"/>
</dbReference>
<dbReference type="EMBL" id="MT144713">
    <property type="protein sequence ID" value="QJH98054.1"/>
    <property type="molecule type" value="Genomic_DNA"/>
</dbReference>
<dbReference type="EMBL" id="MT141479">
    <property type="protein sequence ID" value="QJA62719.1"/>
    <property type="molecule type" value="Genomic_DNA"/>
</dbReference>
<evidence type="ECO:0000313" key="4">
    <source>
        <dbReference type="EMBL" id="QJH98054.1"/>
    </source>
</evidence>
<dbReference type="EMBL" id="MT143671">
    <property type="protein sequence ID" value="QJA99864.1"/>
    <property type="molecule type" value="Genomic_DNA"/>
</dbReference>
<evidence type="ECO:0000313" key="3">
    <source>
        <dbReference type="EMBL" id="QJB04355.1"/>
    </source>
</evidence>
<sequence>MANIKSSQQVLSEQGPAIQFGTIATGTAGRWVAFSKAYPGTPGVIINRMTGGMTAQAGTVTTSGIIRTDRINPGSFKLTPDSGTPTVWWTSMLAKTNL</sequence>
<dbReference type="AlphaFoldDB" id="A0A6M3XJE4"/>
<accession>A0A6M3XJE4</accession>
<protein>
    <submittedName>
        <fullName evidence="4">Uncharacterized protein</fullName>
    </submittedName>
</protein>
<gene>
    <name evidence="2" type="ORF">MM171A00816_0013</name>
    <name evidence="3" type="ORF">MM171B00332_0018</name>
    <name evidence="1" type="ORF">MM415B00738_0007</name>
    <name evidence="4" type="ORF">TM448B01181_0017</name>
</gene>
<name>A0A6M3XJE4_9ZZZZ</name>
<evidence type="ECO:0000313" key="1">
    <source>
        <dbReference type="EMBL" id="QJA62719.1"/>
    </source>
</evidence>
<organism evidence="4">
    <name type="scientific">viral metagenome</name>
    <dbReference type="NCBI Taxonomy" id="1070528"/>
    <lineage>
        <taxon>unclassified sequences</taxon>
        <taxon>metagenomes</taxon>
        <taxon>organismal metagenomes</taxon>
    </lineage>
</organism>